<comment type="caution">
    <text evidence="1">The sequence shown here is derived from an EMBL/GenBank/DDBJ whole genome shotgun (WGS) entry which is preliminary data.</text>
</comment>
<name>A0A4R2P0M4_RHOAD</name>
<reference evidence="1 2" key="1">
    <citation type="submission" date="2019-03" db="EMBL/GenBank/DDBJ databases">
        <title>Genomic Encyclopedia of Type Strains, Phase IV (KMG-IV): sequencing the most valuable type-strain genomes for metagenomic binning, comparative biology and taxonomic classification.</title>
        <authorList>
            <person name="Goeker M."/>
        </authorList>
    </citation>
    <scope>NUCLEOTIDE SEQUENCE [LARGE SCALE GENOMIC DNA]</scope>
    <source>
        <strain evidence="1 2">DSM 2781</strain>
    </source>
</reference>
<dbReference type="AlphaFoldDB" id="A0A4R2P0M4"/>
<evidence type="ECO:0000313" key="1">
    <source>
        <dbReference type="EMBL" id="TCP27608.1"/>
    </source>
</evidence>
<proteinExistence type="predicted"/>
<gene>
    <name evidence="1" type="ORF">EV656_101517</name>
</gene>
<evidence type="ECO:0000313" key="2">
    <source>
        <dbReference type="Proteomes" id="UP000295733"/>
    </source>
</evidence>
<accession>A0A4R2P0M4</accession>
<sequence>MMTLEKIYHALGADPLPAPLDLLGDGFAHQTALGLLAKLEGIPLRGLGRLSTEIAVRYPFDRVPVHARSLFENDLRRYRSWRRLVFDSLTLGFGRPVDPDPWTGVYRLASFLHGKRLASAVYNFRARLPAGTLPRDVTTALAHACDRDLSGSERQSFRRGALIFDSLFGQDAFLGFGLLPSNPIGDFPDWEHHATQAPLPPKLEDAYEAAPAQIRAALPFIWHIALRAKVFCEGDNPSGEHLMSDAARDRLIAITPAEFGFSAPSEGTYRSYITRLTRYFRPEAEFPPIAVQRRGPAAVGWHDFRSRLRACGVSMQRASVLSVLSTRAEKAGLGPSDLTPGWCAEQEADLHGPNRNAFRTACFLIDEVRDLPGLPPSLLPATPLGLERKRALPGVGKKPKPAKAPTEPTDPVEAAWGVFFRRARHDGVSASALHPLYTIRSAAQKAGLRPCDLRPDWLASVRDSATRSQAAKLNMACRLLDTLKERDSLAPLLPTMPLSLPDRRRSAAGLSKVAMAELDRIIALQGVSESTARAHRIAVKALAEVTGVAPEDGKALHRLLARDPGSVDWQHHSGQASRYSSALRKLRIIAQLSRHEQWHGLQVAVVAAGVASRDNPVPYFFTLAEGDSPGILTAYWVTAQARAFRSTVLHPPHGRADLAETLAANAARLDALHEIPCLRDSGLLPPRLGVTG</sequence>
<organism evidence="1 2">
    <name type="scientific">Rhodovulum adriaticum</name>
    <name type="common">Rhodopseudomonas adriatica</name>
    <dbReference type="NCBI Taxonomy" id="35804"/>
    <lineage>
        <taxon>Bacteria</taxon>
        <taxon>Pseudomonadati</taxon>
        <taxon>Pseudomonadota</taxon>
        <taxon>Alphaproteobacteria</taxon>
        <taxon>Rhodobacterales</taxon>
        <taxon>Paracoccaceae</taxon>
        <taxon>Rhodovulum</taxon>
    </lineage>
</organism>
<dbReference type="OrthoDB" id="7848073at2"/>
<protein>
    <submittedName>
        <fullName evidence="1">Uncharacterized protein</fullName>
    </submittedName>
</protein>
<dbReference type="EMBL" id="SLXL01000001">
    <property type="protein sequence ID" value="TCP27608.1"/>
    <property type="molecule type" value="Genomic_DNA"/>
</dbReference>
<dbReference type="RefSeq" id="WP_132599122.1">
    <property type="nucleotide sequence ID" value="NZ_NRRP01000004.1"/>
</dbReference>
<dbReference type="Proteomes" id="UP000295733">
    <property type="component" value="Unassembled WGS sequence"/>
</dbReference>
<keyword evidence="2" id="KW-1185">Reference proteome</keyword>